<evidence type="ECO:0000313" key="2">
    <source>
        <dbReference type="EMBL" id="TDC30313.1"/>
    </source>
</evidence>
<dbReference type="GO" id="GO:0016787">
    <property type="term" value="F:hydrolase activity"/>
    <property type="evidence" value="ECO:0007669"/>
    <property type="project" value="UniProtKB-KW"/>
</dbReference>
<dbReference type="Pfam" id="PF00144">
    <property type="entry name" value="Beta-lactamase"/>
    <property type="match status" value="1"/>
</dbReference>
<dbReference type="SUPFAM" id="SSF56601">
    <property type="entry name" value="beta-lactamase/transpeptidase-like"/>
    <property type="match status" value="1"/>
</dbReference>
<dbReference type="Gene3D" id="3.40.710.10">
    <property type="entry name" value="DD-peptidase/beta-lactamase superfamily"/>
    <property type="match status" value="1"/>
</dbReference>
<gene>
    <name evidence="2" type="ORF">E1261_13505</name>
</gene>
<dbReference type="InterPro" id="IPR012338">
    <property type="entry name" value="Beta-lactam/transpept-like"/>
</dbReference>
<proteinExistence type="predicted"/>
<comment type="caution">
    <text evidence="2">The sequence shown here is derived from an EMBL/GenBank/DDBJ whole genome shotgun (WGS) entry which is preliminary data.</text>
</comment>
<sequence>MDVLRDGIESDREEFRVPGVSWAVIENGEIVYAGTAGVLEAGKPAPVEPGTLFQAASISKPVTAFAMLRLVDRGLLELDEDVNRRLTSWQVPPTRGWQPVVTLRQLASHSAGLTTPGFPGYHPDASLPTTLEILTGAPPSNTSGPRVERIPGAQFAYSGGGTTVIQQLLEDVTGTPFPDLLRELVLEPLGMSDSAFAQPLPPGLAGRAAIGHDESGESVDGGWHVYPELAAAGLWTTATDLAKFGIGVQESYVGARGALLSPELARQMLTPVVPMTDPIAGLTQVGIGPFLNDSGQLFGHSGGNIGFRCNLLLDRTTGYGAALMTNSDGGHRLGMRAFETAASSYGWEDYRPAAALSDEPAVEVLAELAGDYRLGDRLRFVVEVWGSGLRVTFEGQPPLRFFALSATTFMASSTQAQLELRDGRLVFQQTGFELDCVRE</sequence>
<accession>A0A4R4Q622</accession>
<keyword evidence="2" id="KW-0378">Hydrolase</keyword>
<dbReference type="EMBL" id="SMKA01000047">
    <property type="protein sequence ID" value="TDC30313.1"/>
    <property type="molecule type" value="Genomic_DNA"/>
</dbReference>
<dbReference type="RefSeq" id="WP_132406434.1">
    <property type="nucleotide sequence ID" value="NZ_SMKA01000047.1"/>
</dbReference>
<dbReference type="InterPro" id="IPR001466">
    <property type="entry name" value="Beta-lactam-related"/>
</dbReference>
<dbReference type="PANTHER" id="PTHR43283:SF18">
    <property type="match status" value="1"/>
</dbReference>
<name>A0A4R4Q622_9ACTN</name>
<dbReference type="OrthoDB" id="9809635at2"/>
<dbReference type="Proteomes" id="UP000295075">
    <property type="component" value="Unassembled WGS sequence"/>
</dbReference>
<protein>
    <submittedName>
        <fullName evidence="2">Class A beta-lactamase-related serine hydrolase</fullName>
    </submittedName>
</protein>
<dbReference type="InterPro" id="IPR050789">
    <property type="entry name" value="Diverse_Enzym_Activities"/>
</dbReference>
<evidence type="ECO:0000313" key="3">
    <source>
        <dbReference type="Proteomes" id="UP000295075"/>
    </source>
</evidence>
<keyword evidence="3" id="KW-1185">Reference proteome</keyword>
<dbReference type="AlphaFoldDB" id="A0A4R4Q622"/>
<reference evidence="2 3" key="1">
    <citation type="submission" date="2019-03" db="EMBL/GenBank/DDBJ databases">
        <title>Draft genome sequences of novel Actinobacteria.</title>
        <authorList>
            <person name="Sahin N."/>
            <person name="Ay H."/>
            <person name="Saygin H."/>
        </authorList>
    </citation>
    <scope>NUCLEOTIDE SEQUENCE [LARGE SCALE GENOMIC DNA]</scope>
    <source>
        <strain evidence="2 3">JCM 30547</strain>
    </source>
</reference>
<dbReference type="PANTHER" id="PTHR43283">
    <property type="entry name" value="BETA-LACTAMASE-RELATED"/>
    <property type="match status" value="1"/>
</dbReference>
<organism evidence="2 3">
    <name type="scientific">Kribbella albertanoniae</name>
    <dbReference type="NCBI Taxonomy" id="1266829"/>
    <lineage>
        <taxon>Bacteria</taxon>
        <taxon>Bacillati</taxon>
        <taxon>Actinomycetota</taxon>
        <taxon>Actinomycetes</taxon>
        <taxon>Propionibacteriales</taxon>
        <taxon>Kribbellaceae</taxon>
        <taxon>Kribbella</taxon>
    </lineage>
</organism>
<evidence type="ECO:0000259" key="1">
    <source>
        <dbReference type="Pfam" id="PF00144"/>
    </source>
</evidence>
<feature type="domain" description="Beta-lactamase-related" evidence="1">
    <location>
        <begin position="10"/>
        <end position="336"/>
    </location>
</feature>